<name>A0A198UM85_MORCA</name>
<dbReference type="PATRIC" id="fig|480.237.peg.1923"/>
<dbReference type="EMBL" id="LXHC01000019">
    <property type="protein sequence ID" value="OAU96342.1"/>
    <property type="molecule type" value="Genomic_DNA"/>
</dbReference>
<reference evidence="1 2" key="1">
    <citation type="journal article" date="2016" name="Genome Biol. Evol.">
        <title>Comparative Genomic Analyses of the Moraxella catarrhalis Serosensitive and Seroresistant Lineages Demonstrate Their Independent Evolution.</title>
        <authorList>
            <person name="Earl J.P."/>
            <person name="de Vries S.P."/>
            <person name="Ahmed A."/>
            <person name="Powell E."/>
            <person name="Schultz M.P."/>
            <person name="Hermans P.W."/>
            <person name="Hill D.J."/>
            <person name="Zhou Z."/>
            <person name="Constantinidou C.I."/>
            <person name="Hu F.Z."/>
            <person name="Bootsma H.J."/>
            <person name="Ehrlich G.D."/>
        </authorList>
    </citation>
    <scope>NUCLEOTIDE SEQUENCE [LARGE SCALE GENOMIC DNA]</scope>
    <source>
        <strain evidence="1 2">Z7542</strain>
    </source>
</reference>
<dbReference type="GeneID" id="66586031"/>
<keyword evidence="2" id="KW-1185">Reference proteome</keyword>
<proteinExistence type="predicted"/>
<organism evidence="1 2">
    <name type="scientific">Moraxella catarrhalis</name>
    <name type="common">Branhamella catarrhalis</name>
    <dbReference type="NCBI Taxonomy" id="480"/>
    <lineage>
        <taxon>Bacteria</taxon>
        <taxon>Pseudomonadati</taxon>
        <taxon>Pseudomonadota</taxon>
        <taxon>Gammaproteobacteria</taxon>
        <taxon>Moraxellales</taxon>
        <taxon>Moraxellaceae</taxon>
        <taxon>Moraxella</taxon>
    </lineage>
</organism>
<dbReference type="Proteomes" id="UP000078228">
    <property type="component" value="Unassembled WGS sequence"/>
</dbReference>
<protein>
    <submittedName>
        <fullName evidence="1">Uncharacterized protein</fullName>
    </submittedName>
</protein>
<evidence type="ECO:0000313" key="1">
    <source>
        <dbReference type="EMBL" id="OAU96342.1"/>
    </source>
</evidence>
<dbReference type="RefSeq" id="WP_064621273.1">
    <property type="nucleotide sequence ID" value="NZ_CP018059.1"/>
</dbReference>
<comment type="caution">
    <text evidence="1">The sequence shown here is derived from an EMBL/GenBank/DDBJ whole genome shotgun (WGS) entry which is preliminary data.</text>
</comment>
<gene>
    <name evidence="1" type="ORF">AO384_1030</name>
</gene>
<dbReference type="AlphaFoldDB" id="A0A198UM85"/>
<evidence type="ECO:0000313" key="2">
    <source>
        <dbReference type="Proteomes" id="UP000078228"/>
    </source>
</evidence>
<accession>A0A198UM85</accession>
<sequence length="90" mass="10271">MITQSITFEVTGQDAQRLLSVCQEQNIEPKYAFELFLQEFTKNHQHKADDELRAKKLSYAGALSHLANPALMALEEKAVEMAIKEKYNVD</sequence>